<dbReference type="AlphaFoldDB" id="A0A5C8NPZ2"/>
<gene>
    <name evidence="2" type="ORF">FHP08_15930</name>
</gene>
<dbReference type="Proteomes" id="UP000321548">
    <property type="component" value="Unassembled WGS sequence"/>
</dbReference>
<proteinExistence type="predicted"/>
<evidence type="ECO:0000313" key="3">
    <source>
        <dbReference type="Proteomes" id="UP000321548"/>
    </source>
</evidence>
<evidence type="ECO:0008006" key="4">
    <source>
        <dbReference type="Google" id="ProtNLM"/>
    </source>
</evidence>
<comment type="caution">
    <text evidence="2">The sequence shown here is derived from an EMBL/GenBank/DDBJ whole genome shotgun (WGS) entry which is preliminary data.</text>
</comment>
<dbReference type="GO" id="GO:0020037">
    <property type="term" value="F:heme binding"/>
    <property type="evidence" value="ECO:0007669"/>
    <property type="project" value="InterPro"/>
</dbReference>
<dbReference type="GO" id="GO:0009055">
    <property type="term" value="F:electron transfer activity"/>
    <property type="evidence" value="ECO:0007669"/>
    <property type="project" value="InterPro"/>
</dbReference>
<protein>
    <recommendedName>
        <fullName evidence="4">Cytochrome c domain-containing protein</fullName>
    </recommendedName>
</protein>
<evidence type="ECO:0000256" key="1">
    <source>
        <dbReference type="SAM" id="SignalP"/>
    </source>
</evidence>
<dbReference type="Gene3D" id="1.10.760.10">
    <property type="entry name" value="Cytochrome c-like domain"/>
    <property type="match status" value="1"/>
</dbReference>
<sequence>MKRTALAALFAAGAAAAVQPLPASAAQDAIDAEKVFATRCARCHTADKVATSIEKRPPEGREAWLAQFLAGHFPPDEPTRKALAEWLLSRTRSAR</sequence>
<feature type="signal peptide" evidence="1">
    <location>
        <begin position="1"/>
        <end position="25"/>
    </location>
</feature>
<name>A0A5C8NPZ2_9BURK</name>
<dbReference type="OrthoDB" id="7376456at2"/>
<organism evidence="2 3">
    <name type="scientific">Zeimonas arvi</name>
    <dbReference type="NCBI Taxonomy" id="2498847"/>
    <lineage>
        <taxon>Bacteria</taxon>
        <taxon>Pseudomonadati</taxon>
        <taxon>Pseudomonadota</taxon>
        <taxon>Betaproteobacteria</taxon>
        <taxon>Burkholderiales</taxon>
        <taxon>Burkholderiaceae</taxon>
        <taxon>Zeimonas</taxon>
    </lineage>
</organism>
<feature type="chain" id="PRO_5023091892" description="Cytochrome c domain-containing protein" evidence="1">
    <location>
        <begin position="26"/>
        <end position="95"/>
    </location>
</feature>
<keyword evidence="3" id="KW-1185">Reference proteome</keyword>
<evidence type="ECO:0000313" key="2">
    <source>
        <dbReference type="EMBL" id="TXL63789.1"/>
    </source>
</evidence>
<dbReference type="RefSeq" id="WP_147705483.1">
    <property type="nucleotide sequence ID" value="NZ_VDUY01000007.1"/>
</dbReference>
<reference evidence="2 3" key="1">
    <citation type="submission" date="2019-06" db="EMBL/GenBank/DDBJ databases">
        <title>Quisquiliibacterium sp. nov., isolated from a maize field.</title>
        <authorList>
            <person name="Lin S.-Y."/>
            <person name="Tsai C.-F."/>
            <person name="Young C.-C."/>
        </authorList>
    </citation>
    <scope>NUCLEOTIDE SEQUENCE [LARGE SCALE GENOMIC DNA]</scope>
    <source>
        <strain evidence="2 3">CC-CFT501</strain>
    </source>
</reference>
<keyword evidence="1" id="KW-0732">Signal</keyword>
<dbReference type="EMBL" id="VDUY01000007">
    <property type="protein sequence ID" value="TXL63789.1"/>
    <property type="molecule type" value="Genomic_DNA"/>
</dbReference>
<dbReference type="InterPro" id="IPR036909">
    <property type="entry name" value="Cyt_c-like_dom_sf"/>
</dbReference>
<dbReference type="SUPFAM" id="SSF46626">
    <property type="entry name" value="Cytochrome c"/>
    <property type="match status" value="1"/>
</dbReference>
<accession>A0A5C8NPZ2</accession>